<name>A0ABP8V2U7_9GAMM</name>
<comment type="caution">
    <text evidence="1">The sequence shown here is derived from an EMBL/GenBank/DDBJ whole genome shotgun (WGS) entry which is preliminary data.</text>
</comment>
<dbReference type="Pfam" id="PF08843">
    <property type="entry name" value="AbiEii"/>
    <property type="match status" value="1"/>
</dbReference>
<evidence type="ECO:0000313" key="1">
    <source>
        <dbReference type="EMBL" id="GAA4649894.1"/>
    </source>
</evidence>
<sequence>MKMTNDDFAQLVERIMQNDTLSYMRPVVEKELLHYDILYCLDQAGLLDHLVFQGGTSLRLCHGGNRFSEDLDFAGGVDFSSASLANMKACIEDYIGARYGLQVSVKEPASLKKDPVYAEMKIDKWQISVVTAPDRKDIPRQKIKIEVANVPAYTREALPLRVNYRFLPDGYGDTLVFTETLNEVMADKLISLPATQNYIRYRDIWDLPWLQQQGAKVNAELVKKKIVDYKLDDFDERLVLLIQNIPAMVTDGALKKEMRRFLPNDVYERTLGKEKFESFLVGSLQTLFEGLKKEFYGGDASPDFIM</sequence>
<organism evidence="1 2">
    <name type="scientific">Kistimonas scapharcae</name>
    <dbReference type="NCBI Taxonomy" id="1036133"/>
    <lineage>
        <taxon>Bacteria</taxon>
        <taxon>Pseudomonadati</taxon>
        <taxon>Pseudomonadota</taxon>
        <taxon>Gammaproteobacteria</taxon>
        <taxon>Oceanospirillales</taxon>
        <taxon>Endozoicomonadaceae</taxon>
        <taxon>Kistimonas</taxon>
    </lineage>
</organism>
<dbReference type="GO" id="GO:0016740">
    <property type="term" value="F:transferase activity"/>
    <property type="evidence" value="ECO:0007669"/>
    <property type="project" value="UniProtKB-KW"/>
</dbReference>
<dbReference type="InterPro" id="IPR014942">
    <property type="entry name" value="AbiEii"/>
</dbReference>
<accession>A0ABP8V2U7</accession>
<protein>
    <submittedName>
        <fullName evidence="1">Nucleotidyl transferase AbiEii/AbiGii toxin family protein</fullName>
    </submittedName>
</protein>
<dbReference type="Proteomes" id="UP001500604">
    <property type="component" value="Unassembled WGS sequence"/>
</dbReference>
<evidence type="ECO:0000313" key="2">
    <source>
        <dbReference type="Proteomes" id="UP001500604"/>
    </source>
</evidence>
<keyword evidence="1" id="KW-0808">Transferase</keyword>
<proteinExistence type="predicted"/>
<dbReference type="Gene3D" id="3.10.450.620">
    <property type="entry name" value="JHP933, nucleotidyltransferase-like core domain"/>
    <property type="match status" value="1"/>
</dbReference>
<reference evidence="2" key="1">
    <citation type="journal article" date="2019" name="Int. J. Syst. Evol. Microbiol.">
        <title>The Global Catalogue of Microorganisms (GCM) 10K type strain sequencing project: providing services to taxonomists for standard genome sequencing and annotation.</title>
        <authorList>
            <consortium name="The Broad Institute Genomics Platform"/>
            <consortium name="The Broad Institute Genome Sequencing Center for Infectious Disease"/>
            <person name="Wu L."/>
            <person name="Ma J."/>
        </authorList>
    </citation>
    <scope>NUCLEOTIDE SEQUENCE [LARGE SCALE GENOMIC DNA]</scope>
    <source>
        <strain evidence="2">JCM 17805</strain>
    </source>
</reference>
<keyword evidence="2" id="KW-1185">Reference proteome</keyword>
<dbReference type="RefSeq" id="WP_345195917.1">
    <property type="nucleotide sequence ID" value="NZ_BAABFL010000332.1"/>
</dbReference>
<gene>
    <name evidence="1" type="ORF">GCM10023116_21750</name>
</gene>
<dbReference type="EMBL" id="BAABFL010000332">
    <property type="protein sequence ID" value="GAA4649894.1"/>
    <property type="molecule type" value="Genomic_DNA"/>
</dbReference>